<proteinExistence type="inferred from homology"/>
<dbReference type="SUPFAM" id="SSF53850">
    <property type="entry name" value="Periplasmic binding protein-like II"/>
    <property type="match status" value="1"/>
</dbReference>
<evidence type="ECO:0000256" key="3">
    <source>
        <dbReference type="ARBA" id="ARBA00023125"/>
    </source>
</evidence>
<dbReference type="Proteomes" id="UP000218934">
    <property type="component" value="Unassembled WGS sequence"/>
</dbReference>
<sequence>MTFLRGVNLNLLPILRELLRKTNVTHAARELNMSQPAVSEALNRLRLILHDELLIPSGRTFILSALAQRLQPQLESALAEVETLLAPAAFDPASGVGKMRIATSDYIALLLAPRLALRFNEQAPSMSIEFVDTHLDSNFDLRMGEIDMIIAPAGQIVGESEQFSRMQLFEDELVYLVAAEDGVPRHSPGEDLSDRPHIFCDPRGRPGFMSFAETVLRQRRTVITEAARVSSYMLIPFMIGGSDNVALVQRRLAERLFPVMTNTMMIAPSEALPKLRVMASWSRSRELDPAHSWFRGVLSEIPLELGLC</sequence>
<dbReference type="Gene3D" id="3.40.190.10">
    <property type="entry name" value="Periplasmic binding protein-like II"/>
    <property type="match status" value="2"/>
</dbReference>
<protein>
    <submittedName>
        <fullName evidence="6">LysR family transcriptional regulator</fullName>
    </submittedName>
</protein>
<evidence type="ECO:0000256" key="1">
    <source>
        <dbReference type="ARBA" id="ARBA00009437"/>
    </source>
</evidence>
<dbReference type="InterPro" id="IPR050389">
    <property type="entry name" value="LysR-type_TF"/>
</dbReference>
<evidence type="ECO:0000256" key="2">
    <source>
        <dbReference type="ARBA" id="ARBA00023015"/>
    </source>
</evidence>
<dbReference type="PANTHER" id="PTHR30118">
    <property type="entry name" value="HTH-TYPE TRANSCRIPTIONAL REGULATOR LEUO-RELATED"/>
    <property type="match status" value="1"/>
</dbReference>
<dbReference type="KEGG" id="rdi:CMV14_07405"/>
<comment type="caution">
    <text evidence="6">The sequence shown here is derived from an EMBL/GenBank/DDBJ whole genome shotgun (WGS) entry which is preliminary data.</text>
</comment>
<dbReference type="AlphaFoldDB" id="A0A2A4FQ41"/>
<comment type="similarity">
    <text evidence="1">Belongs to the LysR transcriptional regulatory family.</text>
</comment>
<dbReference type="InterPro" id="IPR036388">
    <property type="entry name" value="WH-like_DNA-bd_sf"/>
</dbReference>
<keyword evidence="4" id="KW-0804">Transcription</keyword>
<dbReference type="Gene3D" id="1.10.10.10">
    <property type="entry name" value="Winged helix-like DNA-binding domain superfamily/Winged helix DNA-binding domain"/>
    <property type="match status" value="1"/>
</dbReference>
<dbReference type="InterPro" id="IPR000847">
    <property type="entry name" value="LysR_HTH_N"/>
</dbReference>
<feature type="domain" description="HTH lysR-type" evidence="5">
    <location>
        <begin position="7"/>
        <end position="64"/>
    </location>
</feature>
<evidence type="ECO:0000313" key="6">
    <source>
        <dbReference type="EMBL" id="PCE40533.1"/>
    </source>
</evidence>
<evidence type="ECO:0000256" key="4">
    <source>
        <dbReference type="ARBA" id="ARBA00023163"/>
    </source>
</evidence>
<dbReference type="PROSITE" id="PS50931">
    <property type="entry name" value="HTH_LYSR"/>
    <property type="match status" value="1"/>
</dbReference>
<organism evidence="6 7">
    <name type="scientific">Rhizorhabdus dicambivorans</name>
    <dbReference type="NCBI Taxonomy" id="1850238"/>
    <lineage>
        <taxon>Bacteria</taxon>
        <taxon>Pseudomonadati</taxon>
        <taxon>Pseudomonadota</taxon>
        <taxon>Alphaproteobacteria</taxon>
        <taxon>Sphingomonadales</taxon>
        <taxon>Sphingomonadaceae</taxon>
        <taxon>Rhizorhabdus</taxon>
    </lineage>
</organism>
<dbReference type="Pfam" id="PF03466">
    <property type="entry name" value="LysR_substrate"/>
    <property type="match status" value="1"/>
</dbReference>
<keyword evidence="2" id="KW-0805">Transcription regulation</keyword>
<accession>A0A2A4FQ41</accession>
<dbReference type="GO" id="GO:0003677">
    <property type="term" value="F:DNA binding"/>
    <property type="evidence" value="ECO:0007669"/>
    <property type="project" value="UniProtKB-KW"/>
</dbReference>
<dbReference type="PANTHER" id="PTHR30118:SF15">
    <property type="entry name" value="TRANSCRIPTIONAL REGULATORY PROTEIN"/>
    <property type="match status" value="1"/>
</dbReference>
<keyword evidence="7" id="KW-1185">Reference proteome</keyword>
<name>A0A2A4FQ41_9SPHN</name>
<evidence type="ECO:0000259" key="5">
    <source>
        <dbReference type="PROSITE" id="PS50931"/>
    </source>
</evidence>
<dbReference type="OrthoDB" id="8339333at2"/>
<gene>
    <name evidence="6" type="ORF">COO09_19600</name>
</gene>
<dbReference type="GO" id="GO:0003700">
    <property type="term" value="F:DNA-binding transcription factor activity"/>
    <property type="evidence" value="ECO:0007669"/>
    <property type="project" value="InterPro"/>
</dbReference>
<dbReference type="Pfam" id="PF00126">
    <property type="entry name" value="HTH_1"/>
    <property type="match status" value="1"/>
</dbReference>
<dbReference type="InterPro" id="IPR005119">
    <property type="entry name" value="LysR_subst-bd"/>
</dbReference>
<evidence type="ECO:0000313" key="7">
    <source>
        <dbReference type="Proteomes" id="UP000218934"/>
    </source>
</evidence>
<dbReference type="EMBL" id="NWUF01000026">
    <property type="protein sequence ID" value="PCE40533.1"/>
    <property type="molecule type" value="Genomic_DNA"/>
</dbReference>
<dbReference type="SUPFAM" id="SSF46785">
    <property type="entry name" value="Winged helix' DNA-binding domain"/>
    <property type="match status" value="1"/>
</dbReference>
<reference evidence="6 7" key="1">
    <citation type="submission" date="2017-09" db="EMBL/GenBank/DDBJ databases">
        <title>The Catabolism of 3,6-Dichlorosalicylic acid is Initiated by the Cytochrome P450 Monooxygenase DsmABC in Rhizorhabdus dicambivorans Ndbn-20.</title>
        <authorList>
            <person name="Na L."/>
        </authorList>
    </citation>
    <scope>NUCLEOTIDE SEQUENCE [LARGE SCALE GENOMIC DNA]</scope>
    <source>
        <strain evidence="6 7">Ndbn-20m</strain>
    </source>
</reference>
<keyword evidence="3" id="KW-0238">DNA-binding</keyword>
<dbReference type="InterPro" id="IPR036390">
    <property type="entry name" value="WH_DNA-bd_sf"/>
</dbReference>